<dbReference type="SUPFAM" id="SSF48208">
    <property type="entry name" value="Six-hairpin glycosidases"/>
    <property type="match status" value="1"/>
</dbReference>
<dbReference type="PANTHER" id="PTHR31616:SF13">
    <property type="entry name" value="GLUCAN 1,4-ALPHA-GLUCOSIDASE"/>
    <property type="match status" value="1"/>
</dbReference>
<sequence>MVVVIAVLGMAPTRGTILELRAGGVTTGPSGAVKTVPPTAPDRFVDGTSVLDSADRSDPSVAERIRSDRSWLRSGSVPGAGEFRGMAERALLDLRVLTSDTGALMAAPVTAWRHVWPRDASFAIAAYSVTGHHAEAADVFGFLSRVAPADGRWEARYRTDGSGPPDDRPQQLDGSGWVLWALWTFVHTAPDDELVDDVVSAMRPAAVASADAIVESLGDDGLPEASSDYWEKSEEKVTLGIAAPLSVGLRAAVDLAGVLDVDPARWRSASDRLDEAVDETFGAHGYPRTLPDGGDDAAVTFLAPPFAPVSDPVSAAVEDAERSLRVPNGGHRPGEVWTKDVGVAWTPETAMFALALAGQGDREGAERLLTFLDEHRTPQGSLPEKVDARADPASVAPLAWTSSLVLLTLTALDGELPVVPGPD</sequence>
<evidence type="ECO:0000313" key="2">
    <source>
        <dbReference type="Proteomes" id="UP000243528"/>
    </source>
</evidence>
<name>A0A2P8DK12_9ACTN</name>
<dbReference type="GO" id="GO:0005975">
    <property type="term" value="P:carbohydrate metabolic process"/>
    <property type="evidence" value="ECO:0007669"/>
    <property type="project" value="InterPro"/>
</dbReference>
<protein>
    <recommendedName>
        <fullName evidence="3">GH15 family glucan-1,4-alpha-glucosidase</fullName>
    </recommendedName>
</protein>
<dbReference type="InterPro" id="IPR012341">
    <property type="entry name" value="6hp_glycosidase-like_sf"/>
</dbReference>
<evidence type="ECO:0008006" key="3">
    <source>
        <dbReference type="Google" id="ProtNLM"/>
    </source>
</evidence>
<dbReference type="PANTHER" id="PTHR31616">
    <property type="entry name" value="TREHALASE"/>
    <property type="match status" value="1"/>
</dbReference>
<dbReference type="Gene3D" id="1.50.10.10">
    <property type="match status" value="1"/>
</dbReference>
<dbReference type="EMBL" id="PYGE01000022">
    <property type="protein sequence ID" value="PSK97544.1"/>
    <property type="molecule type" value="Genomic_DNA"/>
</dbReference>
<dbReference type="InterPro" id="IPR008928">
    <property type="entry name" value="6-hairpin_glycosidase_sf"/>
</dbReference>
<dbReference type="AlphaFoldDB" id="A0A2P8DK12"/>
<keyword evidence="2" id="KW-1185">Reference proteome</keyword>
<comment type="caution">
    <text evidence="1">The sequence shown here is derived from an EMBL/GenBank/DDBJ whole genome shotgun (WGS) entry which is preliminary data.</text>
</comment>
<gene>
    <name evidence="1" type="ORF">CLV30_12236</name>
</gene>
<organism evidence="1 2">
    <name type="scientific">Haloactinopolyspora alba</name>
    <dbReference type="NCBI Taxonomy" id="648780"/>
    <lineage>
        <taxon>Bacteria</taxon>
        <taxon>Bacillati</taxon>
        <taxon>Actinomycetota</taxon>
        <taxon>Actinomycetes</taxon>
        <taxon>Jiangellales</taxon>
        <taxon>Jiangellaceae</taxon>
        <taxon>Haloactinopolyspora</taxon>
    </lineage>
</organism>
<evidence type="ECO:0000313" key="1">
    <source>
        <dbReference type="EMBL" id="PSK97544.1"/>
    </source>
</evidence>
<proteinExistence type="predicted"/>
<dbReference type="GO" id="GO:0004553">
    <property type="term" value="F:hydrolase activity, hydrolyzing O-glycosyl compounds"/>
    <property type="evidence" value="ECO:0007669"/>
    <property type="project" value="TreeGrafter"/>
</dbReference>
<reference evidence="1 2" key="1">
    <citation type="submission" date="2018-03" db="EMBL/GenBank/DDBJ databases">
        <title>Genomic Encyclopedia of Archaeal and Bacterial Type Strains, Phase II (KMG-II): from individual species to whole genera.</title>
        <authorList>
            <person name="Goeker M."/>
        </authorList>
    </citation>
    <scope>NUCLEOTIDE SEQUENCE [LARGE SCALE GENOMIC DNA]</scope>
    <source>
        <strain evidence="1 2">DSM 45211</strain>
    </source>
</reference>
<accession>A0A2P8DK12</accession>
<dbReference type="Proteomes" id="UP000243528">
    <property type="component" value="Unassembled WGS sequence"/>
</dbReference>